<sequence length="115" mass="13084">MAIFFCIYPFSDDQPIPFGQEEVLVELATEILNDPSPNKLFSVRGKFQKLLVDFVHPKLILLKLVELFLKGVEANSKRELYYWHAYSNLWPNSLACTGRALAVVSMCSEAVFESP</sequence>
<dbReference type="EMBL" id="RCHU01000607">
    <property type="protein sequence ID" value="TKS00205.1"/>
    <property type="molecule type" value="Genomic_DNA"/>
</dbReference>
<proteinExistence type="predicted"/>
<dbReference type="STRING" id="43335.A0A4U5PX64"/>
<comment type="caution">
    <text evidence="1">The sequence shown here is derived from an EMBL/GenBank/DDBJ whole genome shotgun (WGS) entry which is preliminary data.</text>
</comment>
<name>A0A4U5PX64_POPAL</name>
<evidence type="ECO:0000313" key="1">
    <source>
        <dbReference type="EMBL" id="TKS00205.1"/>
    </source>
</evidence>
<reference evidence="1" key="1">
    <citation type="submission" date="2018-10" db="EMBL/GenBank/DDBJ databases">
        <title>Population genomic analysis revealed the cold adaptation of white poplar.</title>
        <authorList>
            <person name="Liu Y.-J."/>
        </authorList>
    </citation>
    <scope>NUCLEOTIDE SEQUENCE [LARGE SCALE GENOMIC DNA]</scope>
    <source>
        <strain evidence="1">PAL-ZL1</strain>
    </source>
</reference>
<dbReference type="InterPro" id="IPR008921">
    <property type="entry name" value="DNA_pol3_clamp-load_cplx_C"/>
</dbReference>
<organism evidence="1">
    <name type="scientific">Populus alba</name>
    <name type="common">White poplar</name>
    <dbReference type="NCBI Taxonomy" id="43335"/>
    <lineage>
        <taxon>Eukaryota</taxon>
        <taxon>Viridiplantae</taxon>
        <taxon>Streptophyta</taxon>
        <taxon>Embryophyta</taxon>
        <taxon>Tracheophyta</taxon>
        <taxon>Spermatophyta</taxon>
        <taxon>Magnoliopsida</taxon>
        <taxon>eudicotyledons</taxon>
        <taxon>Gunneridae</taxon>
        <taxon>Pentapetalae</taxon>
        <taxon>rosids</taxon>
        <taxon>fabids</taxon>
        <taxon>Malpighiales</taxon>
        <taxon>Salicaceae</taxon>
        <taxon>Saliceae</taxon>
        <taxon>Populus</taxon>
    </lineage>
</organism>
<dbReference type="SUPFAM" id="SSF48019">
    <property type="entry name" value="post-AAA+ oligomerization domain-like"/>
    <property type="match status" value="1"/>
</dbReference>
<protein>
    <submittedName>
        <fullName evidence="1">Uncharacterized protein</fullName>
    </submittedName>
</protein>
<dbReference type="Gene3D" id="1.20.272.10">
    <property type="match status" value="1"/>
</dbReference>
<dbReference type="GO" id="GO:0006260">
    <property type="term" value="P:DNA replication"/>
    <property type="evidence" value="ECO:0007669"/>
    <property type="project" value="InterPro"/>
</dbReference>
<dbReference type="AlphaFoldDB" id="A0A4U5PX64"/>
<gene>
    <name evidence="1" type="ORF">D5086_0000184180</name>
</gene>
<accession>A0A4U5PX64</accession>
<dbReference type="GO" id="GO:0003677">
    <property type="term" value="F:DNA binding"/>
    <property type="evidence" value="ECO:0007669"/>
    <property type="project" value="InterPro"/>
</dbReference>